<feature type="region of interest" description="Disordered" evidence="1">
    <location>
        <begin position="211"/>
        <end position="321"/>
    </location>
</feature>
<organism evidence="2 3">
    <name type="scientific">Acorus calamus</name>
    <name type="common">Sweet flag</name>
    <dbReference type="NCBI Taxonomy" id="4465"/>
    <lineage>
        <taxon>Eukaryota</taxon>
        <taxon>Viridiplantae</taxon>
        <taxon>Streptophyta</taxon>
        <taxon>Embryophyta</taxon>
        <taxon>Tracheophyta</taxon>
        <taxon>Spermatophyta</taxon>
        <taxon>Magnoliopsida</taxon>
        <taxon>Liliopsida</taxon>
        <taxon>Acoraceae</taxon>
        <taxon>Acorus</taxon>
    </lineage>
</organism>
<evidence type="ECO:0000313" key="3">
    <source>
        <dbReference type="Proteomes" id="UP001180020"/>
    </source>
</evidence>
<keyword evidence="3" id="KW-1185">Reference proteome</keyword>
<dbReference type="PANTHER" id="PTHR31286:SF165">
    <property type="entry name" value="DUF4283 DOMAIN-CONTAINING PROTEIN"/>
    <property type="match status" value="1"/>
</dbReference>
<name>A0AAV9EUJ8_ACOCL</name>
<proteinExistence type="predicted"/>
<dbReference type="Proteomes" id="UP001180020">
    <property type="component" value="Unassembled WGS sequence"/>
</dbReference>
<protein>
    <recommendedName>
        <fullName evidence="4">DUF4283 domain-containing protein</fullName>
    </recommendedName>
</protein>
<feature type="compositionally biased region" description="Basic and acidic residues" evidence="1">
    <location>
        <begin position="216"/>
        <end position="230"/>
    </location>
</feature>
<feature type="compositionally biased region" description="Polar residues" evidence="1">
    <location>
        <begin position="250"/>
        <end position="261"/>
    </location>
</feature>
<dbReference type="AlphaFoldDB" id="A0AAV9EUJ8"/>
<dbReference type="InterPro" id="IPR040256">
    <property type="entry name" value="At4g02000-like"/>
</dbReference>
<accession>A0AAV9EUJ8</accession>
<evidence type="ECO:0008006" key="4">
    <source>
        <dbReference type="Google" id="ProtNLM"/>
    </source>
</evidence>
<gene>
    <name evidence="2" type="ORF">QJS10_CPA05g01846</name>
</gene>
<reference evidence="2" key="2">
    <citation type="submission" date="2023-06" db="EMBL/GenBank/DDBJ databases">
        <authorList>
            <person name="Ma L."/>
            <person name="Liu K.-W."/>
            <person name="Li Z."/>
            <person name="Hsiao Y.-Y."/>
            <person name="Qi Y."/>
            <person name="Fu T."/>
            <person name="Tang G."/>
            <person name="Zhang D."/>
            <person name="Sun W.-H."/>
            <person name="Liu D.-K."/>
            <person name="Li Y."/>
            <person name="Chen G.-Z."/>
            <person name="Liu X.-D."/>
            <person name="Liao X.-Y."/>
            <person name="Jiang Y.-T."/>
            <person name="Yu X."/>
            <person name="Hao Y."/>
            <person name="Huang J."/>
            <person name="Zhao X.-W."/>
            <person name="Ke S."/>
            <person name="Chen Y.-Y."/>
            <person name="Wu W.-L."/>
            <person name="Hsu J.-L."/>
            <person name="Lin Y.-F."/>
            <person name="Huang M.-D."/>
            <person name="Li C.-Y."/>
            <person name="Huang L."/>
            <person name="Wang Z.-W."/>
            <person name="Zhao X."/>
            <person name="Zhong W.-Y."/>
            <person name="Peng D.-H."/>
            <person name="Ahmad S."/>
            <person name="Lan S."/>
            <person name="Zhang J.-S."/>
            <person name="Tsai W.-C."/>
            <person name="Van De Peer Y."/>
            <person name="Liu Z.-J."/>
        </authorList>
    </citation>
    <scope>NUCLEOTIDE SEQUENCE</scope>
    <source>
        <strain evidence="2">CP</strain>
        <tissue evidence="2">Leaves</tissue>
    </source>
</reference>
<evidence type="ECO:0000256" key="1">
    <source>
        <dbReference type="SAM" id="MobiDB-lite"/>
    </source>
</evidence>
<reference evidence="2" key="1">
    <citation type="journal article" date="2023" name="Nat. Commun.">
        <title>Diploid and tetraploid genomes of Acorus and the evolution of monocots.</title>
        <authorList>
            <person name="Ma L."/>
            <person name="Liu K.W."/>
            <person name="Li Z."/>
            <person name="Hsiao Y.Y."/>
            <person name="Qi Y."/>
            <person name="Fu T."/>
            <person name="Tang G.D."/>
            <person name="Zhang D."/>
            <person name="Sun W.H."/>
            <person name="Liu D.K."/>
            <person name="Li Y."/>
            <person name="Chen G.Z."/>
            <person name="Liu X.D."/>
            <person name="Liao X.Y."/>
            <person name="Jiang Y.T."/>
            <person name="Yu X."/>
            <person name="Hao Y."/>
            <person name="Huang J."/>
            <person name="Zhao X.W."/>
            <person name="Ke S."/>
            <person name="Chen Y.Y."/>
            <person name="Wu W.L."/>
            <person name="Hsu J.L."/>
            <person name="Lin Y.F."/>
            <person name="Huang M.D."/>
            <person name="Li C.Y."/>
            <person name="Huang L."/>
            <person name="Wang Z.W."/>
            <person name="Zhao X."/>
            <person name="Zhong W.Y."/>
            <person name="Peng D.H."/>
            <person name="Ahmad S."/>
            <person name="Lan S."/>
            <person name="Zhang J.S."/>
            <person name="Tsai W.C."/>
            <person name="Van de Peer Y."/>
            <person name="Liu Z.J."/>
        </authorList>
    </citation>
    <scope>NUCLEOTIDE SEQUENCE</scope>
    <source>
        <strain evidence="2">CP</strain>
    </source>
</reference>
<dbReference type="PANTHER" id="PTHR31286">
    <property type="entry name" value="GLYCINE-RICH CELL WALL STRUCTURAL PROTEIN 1.8-LIKE"/>
    <property type="match status" value="1"/>
</dbReference>
<comment type="caution">
    <text evidence="2">The sequence shown here is derived from an EMBL/GenBank/DDBJ whole genome shotgun (WGS) entry which is preliminary data.</text>
</comment>
<dbReference type="EMBL" id="JAUJYO010000005">
    <property type="protein sequence ID" value="KAK1316674.1"/>
    <property type="molecule type" value="Genomic_DNA"/>
</dbReference>
<evidence type="ECO:0000313" key="2">
    <source>
        <dbReference type="EMBL" id="KAK1316674.1"/>
    </source>
</evidence>
<sequence length="321" mass="35347">MWGLRLISKLASAIGKPLYMDTATASRSRVAFARVCIEISAQSELPDSVLYREEGIWKDIPVEYEWKPSPCPNCSTFGHSSAQCAVTSKQQKVSGGKHIQIYVPVSKPASDPDPKPATNSVAVQQPTSIDLQVSEEHIVSTIQPVTQPLEESKQNSLNLKEHNKFSILDPDVERAFEEENEEGVPSQDLTTNALTENPKIMEVHSKEYVEDLNINDSEKVGNVQEERSKAMEQSTQDPHDDPQLVGDYQPSGTNDEISTSVKGEPPSGAAKAPKKEKPQRKITLPQSDGPDTLFGEETAQRIYTRSRTPKIGSKAHPTSSQ</sequence>